<gene>
    <name evidence="1" type="ORF">SAMN06297387_12356</name>
</gene>
<dbReference type="EMBL" id="OCNE01000023">
    <property type="protein sequence ID" value="SOD65801.1"/>
    <property type="molecule type" value="Genomic_DNA"/>
</dbReference>
<proteinExistence type="predicted"/>
<evidence type="ECO:0000313" key="2">
    <source>
        <dbReference type="Proteomes" id="UP000219072"/>
    </source>
</evidence>
<protein>
    <submittedName>
        <fullName evidence="1">Uncharacterized protein</fullName>
    </submittedName>
</protein>
<dbReference type="Proteomes" id="UP000219072">
    <property type="component" value="Unassembled WGS sequence"/>
</dbReference>
<dbReference type="OrthoDB" id="4232676at2"/>
<organism evidence="1 2">
    <name type="scientific">Streptomyces zhaozhouensis</name>
    <dbReference type="NCBI Taxonomy" id="1300267"/>
    <lineage>
        <taxon>Bacteria</taxon>
        <taxon>Bacillati</taxon>
        <taxon>Actinomycetota</taxon>
        <taxon>Actinomycetes</taxon>
        <taxon>Kitasatosporales</taxon>
        <taxon>Streptomycetaceae</taxon>
        <taxon>Streptomyces</taxon>
    </lineage>
</organism>
<evidence type="ECO:0000313" key="1">
    <source>
        <dbReference type="EMBL" id="SOD65801.1"/>
    </source>
</evidence>
<keyword evidence="2" id="KW-1185">Reference proteome</keyword>
<reference evidence="1 2" key="1">
    <citation type="submission" date="2017-09" db="EMBL/GenBank/DDBJ databases">
        <authorList>
            <person name="Ehlers B."/>
            <person name="Leendertz F.H."/>
        </authorList>
    </citation>
    <scope>NUCLEOTIDE SEQUENCE [LARGE SCALE GENOMIC DNA]</scope>
    <source>
        <strain evidence="1 2">CGMCC 4.7095</strain>
    </source>
</reference>
<dbReference type="RefSeq" id="WP_097233542.1">
    <property type="nucleotide sequence ID" value="NZ_OCNE01000023.1"/>
</dbReference>
<name>A0A286E4L0_9ACTN</name>
<accession>A0A286E4L0</accession>
<sequence length="68" mass="7532">MHEMRAEVNAQGHRNWHVTPKASFVALCGKDMTRPDGGPRPELCEGVVHEGHCGDCVQGFEQFVTARL</sequence>
<dbReference type="AlphaFoldDB" id="A0A286E4L0"/>